<keyword evidence="2" id="KW-1185">Reference proteome</keyword>
<protein>
    <submittedName>
        <fullName evidence="1">C3 and PZP-like alpha-2-macroglobulin domain-containing protein 8</fullName>
    </submittedName>
</protein>
<reference evidence="1" key="1">
    <citation type="submission" date="2020-04" db="EMBL/GenBank/DDBJ databases">
        <title>A chromosome-scale assembly and high-density genetic map of the yellow drum (Nibea albiflora) genome.</title>
        <authorList>
            <person name="Xu D."/>
            <person name="Zhang W."/>
            <person name="Chen R."/>
            <person name="Tan P."/>
            <person name="Wang L."/>
            <person name="Song H."/>
            <person name="Tian L."/>
            <person name="Zhu Q."/>
            <person name="Wang B."/>
        </authorList>
    </citation>
    <scope>NUCLEOTIDE SEQUENCE</scope>
    <source>
        <strain evidence="1">ZJHYS-2018</strain>
    </source>
</reference>
<evidence type="ECO:0000313" key="1">
    <source>
        <dbReference type="EMBL" id="KAG8003646.1"/>
    </source>
</evidence>
<evidence type="ECO:0000313" key="2">
    <source>
        <dbReference type="Proteomes" id="UP000805704"/>
    </source>
</evidence>
<dbReference type="Proteomes" id="UP000805704">
    <property type="component" value="Chromosome 4"/>
</dbReference>
<gene>
    <name evidence="1" type="primary">CPAMD8</name>
    <name evidence="1" type="ORF">GBF38_018859</name>
</gene>
<accession>A0ACB7EP80</accession>
<dbReference type="EMBL" id="CM024792">
    <property type="protein sequence ID" value="KAG8003646.1"/>
    <property type="molecule type" value="Genomic_DNA"/>
</dbReference>
<comment type="caution">
    <text evidence="1">The sequence shown here is derived from an EMBL/GenBank/DDBJ whole genome shotgun (WGS) entry which is preliminary data.</text>
</comment>
<sequence length="2763" mass="307683">MHTQTDDWTPPNPAAAQTTLSPASYSQPVANSFRQAWERAVSKQDLPPELPGQAGQTGAQARKRALCLGACGLLLIPSPPHHPIRASPYLSAPLRSLHTCPGLCSKVVNNANKTSNSGTGKKSVKCECQHNITELSSNSLTNESIAAPSSPKPSSVKPRLGTPPRRSMAPQALASSMMSHETEPSLLGKSILQSTFSDGHCFRPDFDISVIKGKVTENAVEPERNPENDKRLIEMQTFLLAYLTAKMESNTAKLKAEAEVRILQEMEEEEALHNEVHEKKRQYLLMEKERVVNEILDLQIAALTPVAEAAKTFTKDYKSFATAVDTTRHELPVKNFYIDGDRREFLDKAEACLKESEKLLVECTEGDHKDSSTSLECLRNMKMTSKDISQQLSGSSHSQRRDAPSGGDWRQRNPEQWRAHSKEQVREVEVKEDKRCQLQDEETVPRGTCQTMCPARELRDREVYSFIFDRLRSVKQDMIIQRVSGLNCVAILELTVRFLIYASYRLCGEPLRLYDPRINDAHLQENLSWLLDCYATGPGPHPNQEEFQALGLLYNLGSSCATQHIMELPERLRSSPAIALALSINRAFLEQNPVRLLRLAKRLNFLQSCALHRHLVAVPQRSAADIQPRTQQPQLSLSPRQTGSALVLRHAIHSRTLPAVWTGACQSCDLSQPVVKLLDLWRCQLEERKYVKCAAGLEESVSVTIFNAKAETRVQVQLSVKGQAVAHSHGSVLDKGTIKLKVPSGLRGQAHLKVWGNRHLTEGGYIFHNYTTVTVESRGTAVFIQTDKPVYKPKHKVLINVYTVTPNLRPVNDKIEAYVLVSGGWRDHPEDSGNFSSQPGIVNMSFPLSDQPVFGEWFIFVEVQGHTYNKSFEVQKYVMPKFELVIDPPHYIRDLNSCEQATVRARYTFGKPVVGKLTVNMTVNGVGYYRHEMGHPVIKTMEIKGSANFSLCVKDMMPVDVADHFRGSVSIWASVSSIDGSRQTTFDDSTPVHKQLIDIKYSKDTRKQFKPGLPYKGKVTYPDGSPADGVRVRVKAELTPKDNVYTSELISKDGQASFEIPSIPTAAQYVWLETKVTSIDGKTVGDQYLPSYLSISSWYSPSRCHIQIQSPSVPLMVGQEAEVTLKSTCPCNFTLHYEVTSRGNIILSGQQSANLTASHRGKRATVTFDKNIHTTHLPPSASGSSSQAEMDSCVSYLRFPISHSMAPLSRLLVYYVRENGEGVTDSLQIPIQPDFESQVSVSLSANESIPGDPVTLHVRGEKGSCVCVATVDKSLYLLKPDFQLSPDKVFKELADFDVSDAFGIPKDDGHFWWPGLSSKRRRRSSVFPWHWDITKDARFAFTETGLVVMTDMVSLNHRQSGSMYTDEAVPAFQPHTSTLVAAMHSRATTSSETGEAELRLDVPDSITTWVTEAVGLSEEKGLGLAKRVELRTFKPFFVDFTLPYSLIRGEQTKVPLTVYNYLPTCSEVHVKVSVPKGIKFVGHPGKHHLTRKKCVAPGEATPTSIVLSFTELGVSKHHSEPSCCSDGLQMGKTSNDVDERRTPIGLDYVRRTVQVEPEGLPREYTYSVFFCPNERIHISTPNKYEYQYVKKPARMNQFHVSVKTHNDAHFALSASPHDSAEMLEIVLGGRQNTRSWISVGKMGDPLVSASTPGILSWDEFRSFWISWKGGMVQVGHGLHPSNESVILQWTVGNGQFAGQVRHIGFSTGWGSVGEFKIWRKEDSDENHNEAFTLGVPHNMVPGSERATAFMIGDVMGPTLNNLDKLLRLPFGCGEQNMIHFAPNVFVLKYLQKTRQLSPEVENEATDYLLQGYQRQLTYKRQDGSYSAFGERDSSGSMWLTAFVLKSFAQSRGFIFIDPEELRAAKSWLIKHQRDDGSFPAMGRILNKDLQGGIHGKISLTAYVVAALLETGITTEEEKVAVAKAKDFLESNTYSADDPYTTALSAYALALLRSPYAPLALRRLNHMAITQDGLTHWSLTGSTMTDEDTFMGFSDGLSQSVVSAEVEMTAYGLLTYTLLGDVASALPVVKWLSQQRNALGGFSSTQDTCVALQALSEYAILSYVGGVNLTISLASTNLDFQETFELNRENKKLLQSAKIPSIPTGLFVSAKGEGCCLMQIDVSYNLPDPVSKPAFQLKVDLKEPFQERHLQPPSSSSSSRHPFSRSRSRADNRSELNRKRRAPIDDDDPAAHQDKMDFHISLEVCARWLHSGSSNMAVIEVPMISGFRADVESLERLLMDKRVGLKRYELNGRKVLFYFDEIPSQCMTCVAFQAVREYIVGKTAPVPVKIYDYYEPAFEATRFYNVSESSPLARELCDGPTCNEVESSTSQWIGFVQANQCNNVFGCLEEEQFERCTCYRDCGYDGEPVCGSDGQLYQNQCQMEVFACRNGTRIKQVPLSQCPHMETTVENRQPIANQETEQPSVPVHTGEEEQGSMAEVSYYSYEYDPDSEPFLADAVGGDHFDLPEGGGDVEQKKRSQSEAIPSSKLYIICEYASEWKEKRDLGLAQPERKRWWSLENESVTLRERPGPGRYGLPPTIGFVGHDFTKPTSPAYSFHGRMSDNMYCVDSSPGPQYHVDAKITRFGRDGTPAYSMLGRMKAEKELFHTPGPGAYNPEKAPPCNLQRRPPSFTMSARTHYRGIDSVPAPNKYSLPPLMGPQVPNKTASASYTMSGSYSTGGPSVDLAKTPGPCRYNSTDPSVYLRRQPAFSMLGRHNLPRDATQKPGPGTYNPERVTVHKARAPAYSLGIRHSEFVTPLVVNVSD</sequence>
<organism evidence="1 2">
    <name type="scientific">Nibea albiflora</name>
    <name type="common">Yellow drum</name>
    <name type="synonym">Corvina albiflora</name>
    <dbReference type="NCBI Taxonomy" id="240163"/>
    <lineage>
        <taxon>Eukaryota</taxon>
        <taxon>Metazoa</taxon>
        <taxon>Chordata</taxon>
        <taxon>Craniata</taxon>
        <taxon>Vertebrata</taxon>
        <taxon>Euteleostomi</taxon>
        <taxon>Actinopterygii</taxon>
        <taxon>Neopterygii</taxon>
        <taxon>Teleostei</taxon>
        <taxon>Neoteleostei</taxon>
        <taxon>Acanthomorphata</taxon>
        <taxon>Eupercaria</taxon>
        <taxon>Sciaenidae</taxon>
        <taxon>Nibea</taxon>
    </lineage>
</organism>
<name>A0ACB7EP80_NIBAL</name>
<proteinExistence type="predicted"/>